<dbReference type="InParanoid" id="A0A1Y1UP08"/>
<feature type="compositionally biased region" description="Basic and acidic residues" evidence="1">
    <location>
        <begin position="17"/>
        <end position="52"/>
    </location>
</feature>
<accession>A0A1Y1UP08</accession>
<evidence type="ECO:0000313" key="3">
    <source>
        <dbReference type="Proteomes" id="UP000193218"/>
    </source>
</evidence>
<feature type="region of interest" description="Disordered" evidence="1">
    <location>
        <begin position="1"/>
        <end position="104"/>
    </location>
</feature>
<dbReference type="RefSeq" id="XP_021873140.1">
    <property type="nucleotide sequence ID" value="XM_022015121.1"/>
</dbReference>
<organism evidence="2 3">
    <name type="scientific">Kockovaella imperatae</name>
    <dbReference type="NCBI Taxonomy" id="4999"/>
    <lineage>
        <taxon>Eukaryota</taxon>
        <taxon>Fungi</taxon>
        <taxon>Dikarya</taxon>
        <taxon>Basidiomycota</taxon>
        <taxon>Agaricomycotina</taxon>
        <taxon>Tremellomycetes</taxon>
        <taxon>Tremellales</taxon>
        <taxon>Cuniculitremaceae</taxon>
        <taxon>Kockovaella</taxon>
    </lineage>
</organism>
<evidence type="ECO:0000256" key="1">
    <source>
        <dbReference type="SAM" id="MobiDB-lite"/>
    </source>
</evidence>
<comment type="caution">
    <text evidence="2">The sequence shown here is derived from an EMBL/GenBank/DDBJ whole genome shotgun (WGS) entry which is preliminary data.</text>
</comment>
<reference evidence="2 3" key="1">
    <citation type="submission" date="2017-03" db="EMBL/GenBank/DDBJ databases">
        <title>Widespread Adenine N6-methylation of Active Genes in Fungi.</title>
        <authorList>
            <consortium name="DOE Joint Genome Institute"/>
            <person name="Mondo S.J."/>
            <person name="Dannebaum R.O."/>
            <person name="Kuo R.C."/>
            <person name="Louie K.B."/>
            <person name="Bewick A.J."/>
            <person name="Labutti K."/>
            <person name="Haridas S."/>
            <person name="Kuo A."/>
            <person name="Salamov A."/>
            <person name="Ahrendt S.R."/>
            <person name="Lau R."/>
            <person name="Bowen B.P."/>
            <person name="Lipzen A."/>
            <person name="Sullivan W."/>
            <person name="Andreopoulos W.B."/>
            <person name="Clum A."/>
            <person name="Lindquist E."/>
            <person name="Daum C."/>
            <person name="Northen T.R."/>
            <person name="Ramamoorthy G."/>
            <person name="Schmitz R.J."/>
            <person name="Gryganskyi A."/>
            <person name="Culley D."/>
            <person name="Magnuson J."/>
            <person name="James T.Y."/>
            <person name="O'Malley M.A."/>
            <person name="Stajich J.E."/>
            <person name="Spatafora J.W."/>
            <person name="Visel A."/>
            <person name="Grigoriev I.V."/>
        </authorList>
    </citation>
    <scope>NUCLEOTIDE SEQUENCE [LARGE SCALE GENOMIC DNA]</scope>
    <source>
        <strain evidence="2 3">NRRL Y-17943</strain>
    </source>
</reference>
<evidence type="ECO:0000313" key="2">
    <source>
        <dbReference type="EMBL" id="ORX39277.1"/>
    </source>
</evidence>
<feature type="compositionally biased region" description="Basic and acidic residues" evidence="1">
    <location>
        <begin position="83"/>
        <end position="104"/>
    </location>
</feature>
<dbReference type="AlphaFoldDB" id="A0A1Y1UP08"/>
<protein>
    <submittedName>
        <fullName evidence="2">Uncharacterized protein</fullName>
    </submittedName>
</protein>
<proteinExistence type="predicted"/>
<dbReference type="Proteomes" id="UP000193218">
    <property type="component" value="Unassembled WGS sequence"/>
</dbReference>
<gene>
    <name evidence="2" type="ORF">BD324DRAFT_619113</name>
</gene>
<keyword evidence="3" id="KW-1185">Reference proteome</keyword>
<dbReference type="GeneID" id="33556929"/>
<feature type="compositionally biased region" description="Polar residues" evidence="1">
    <location>
        <begin position="7"/>
        <end position="16"/>
    </location>
</feature>
<name>A0A1Y1UP08_9TREE</name>
<dbReference type="EMBL" id="NBSH01000003">
    <property type="protein sequence ID" value="ORX39277.1"/>
    <property type="molecule type" value="Genomic_DNA"/>
</dbReference>
<sequence>MLIAGSGTLSVVGNSKSHTESRDSLHDLRKREVSPKTSGEDSTRPKVLDRRARQSSWKSSAGAVCQGETRSRREQGWRYCHTNARDNLHHLGHANDKLGKRGKR</sequence>